<reference evidence="5 6" key="1">
    <citation type="journal article" date="2020" name="bioRxiv">
        <title>Whole genome comparisons of ergot fungi reveals the divergence and evolution of species within the genus Claviceps are the result of varying mechanisms driving genome evolution and host range expansion.</title>
        <authorList>
            <person name="Wyka S.A."/>
            <person name="Mondo S.J."/>
            <person name="Liu M."/>
            <person name="Dettman J."/>
            <person name="Nalam V."/>
            <person name="Broders K.D."/>
        </authorList>
    </citation>
    <scope>NUCLEOTIDE SEQUENCE [LARGE SCALE GENOMIC DNA]</scope>
    <source>
        <strain evidence="5 6">CCC 1485</strain>
    </source>
</reference>
<dbReference type="FunFam" id="3.30.565.10:FF:000017">
    <property type="entry name" value="PMS1 homolog 1, mismatch repair system component"/>
    <property type="match status" value="1"/>
</dbReference>
<dbReference type="GO" id="GO:0032389">
    <property type="term" value="C:MutLalpha complex"/>
    <property type="evidence" value="ECO:0007669"/>
    <property type="project" value="TreeGrafter"/>
</dbReference>
<name>A0A9P7M9P4_9HYPO</name>
<dbReference type="GO" id="GO:0030983">
    <property type="term" value="F:mismatched DNA binding"/>
    <property type="evidence" value="ECO:0007669"/>
    <property type="project" value="InterPro"/>
</dbReference>
<dbReference type="PANTHER" id="PTHR10073:SF41">
    <property type="entry name" value="MISMATCH REPAIR PROTEIN, PUTATIVE (AFU_ORTHOLOGUE AFUA_8G05820)-RELATED"/>
    <property type="match status" value="1"/>
</dbReference>
<dbReference type="InterPro" id="IPR002099">
    <property type="entry name" value="MutL/Mlh/PMS"/>
</dbReference>
<comment type="similarity">
    <text evidence="1">Belongs to the DNA mismatch repair MutL/HexB family.</text>
</comment>
<keyword evidence="2" id="KW-0227">DNA damage</keyword>
<dbReference type="InterPro" id="IPR020568">
    <property type="entry name" value="Ribosomal_Su5_D2-typ_SF"/>
</dbReference>
<dbReference type="InterPro" id="IPR013507">
    <property type="entry name" value="DNA_mismatch_S5_2-like"/>
</dbReference>
<dbReference type="InterPro" id="IPR036890">
    <property type="entry name" value="HATPase_C_sf"/>
</dbReference>
<dbReference type="GO" id="GO:0005524">
    <property type="term" value="F:ATP binding"/>
    <property type="evidence" value="ECO:0007669"/>
    <property type="project" value="InterPro"/>
</dbReference>
<dbReference type="Gene3D" id="3.30.230.10">
    <property type="match status" value="1"/>
</dbReference>
<feature type="compositionally biased region" description="Basic and acidic residues" evidence="3">
    <location>
        <begin position="427"/>
        <end position="438"/>
    </location>
</feature>
<dbReference type="GO" id="GO:0061982">
    <property type="term" value="P:meiosis I cell cycle process"/>
    <property type="evidence" value="ECO:0007669"/>
    <property type="project" value="UniProtKB-ARBA"/>
</dbReference>
<evidence type="ECO:0000256" key="1">
    <source>
        <dbReference type="ARBA" id="ARBA00006082"/>
    </source>
</evidence>
<dbReference type="Proteomes" id="UP000706124">
    <property type="component" value="Unassembled WGS sequence"/>
</dbReference>
<feature type="compositionally biased region" description="Basic and acidic residues" evidence="3">
    <location>
        <begin position="696"/>
        <end position="708"/>
    </location>
</feature>
<dbReference type="InterPro" id="IPR038973">
    <property type="entry name" value="MutL/Mlh/Pms-like"/>
</dbReference>
<dbReference type="PROSITE" id="PS00058">
    <property type="entry name" value="DNA_MISMATCH_REPAIR_1"/>
    <property type="match status" value="1"/>
</dbReference>
<dbReference type="GO" id="GO:0140664">
    <property type="term" value="F:ATP-dependent DNA damage sensor activity"/>
    <property type="evidence" value="ECO:0007669"/>
    <property type="project" value="InterPro"/>
</dbReference>
<dbReference type="AlphaFoldDB" id="A0A9P7M9P4"/>
<dbReference type="InterPro" id="IPR014721">
    <property type="entry name" value="Ribsml_uS5_D2-typ_fold_subgr"/>
</dbReference>
<dbReference type="GO" id="GO:0006298">
    <property type="term" value="P:mismatch repair"/>
    <property type="evidence" value="ECO:0007669"/>
    <property type="project" value="InterPro"/>
</dbReference>
<feature type="region of interest" description="Disordered" evidence="3">
    <location>
        <begin position="427"/>
        <end position="446"/>
    </location>
</feature>
<feature type="domain" description="DNA mismatch repair protein S5" evidence="4">
    <location>
        <begin position="217"/>
        <end position="363"/>
    </location>
</feature>
<accession>A0A9P7M9P4</accession>
<evidence type="ECO:0000256" key="3">
    <source>
        <dbReference type="SAM" id="MobiDB-lite"/>
    </source>
</evidence>
<dbReference type="EMBL" id="SRPO01000326">
    <property type="protein sequence ID" value="KAG5934149.1"/>
    <property type="molecule type" value="Genomic_DNA"/>
</dbReference>
<evidence type="ECO:0000256" key="2">
    <source>
        <dbReference type="ARBA" id="ARBA00022763"/>
    </source>
</evidence>
<dbReference type="OrthoDB" id="10263226at2759"/>
<dbReference type="GO" id="GO:0016887">
    <property type="term" value="F:ATP hydrolysis activity"/>
    <property type="evidence" value="ECO:0007669"/>
    <property type="project" value="InterPro"/>
</dbReference>
<protein>
    <recommendedName>
        <fullName evidence="4">DNA mismatch repair protein S5 domain-containing protein</fullName>
    </recommendedName>
</protein>
<dbReference type="PANTHER" id="PTHR10073">
    <property type="entry name" value="DNA MISMATCH REPAIR PROTEIN MLH, PMS, MUTL"/>
    <property type="match status" value="1"/>
</dbReference>
<dbReference type="InterPro" id="IPR014762">
    <property type="entry name" value="DNA_mismatch_repair_CS"/>
</dbReference>
<feature type="compositionally biased region" description="Basic and acidic residues" evidence="3">
    <location>
        <begin position="730"/>
        <end position="753"/>
    </location>
</feature>
<evidence type="ECO:0000313" key="5">
    <source>
        <dbReference type="EMBL" id="KAG5934149.1"/>
    </source>
</evidence>
<gene>
    <name evidence="5" type="ORF">E4U60_004048</name>
</gene>
<sequence length="1018" mass="112469">MSIQPLPTSTVQQLRCSMNLTSPCDFIKELIDNAVDANATAIEITVSSNTLDRIAVKDNGTGIDIDDFTYLGRRAHTSKLRAFEELASIGGKSLGFRGEALASANALANIVIITKKSRDPIAWRIELVHGVGGVQAKRPVSATVGTTVAATQLFENMLPRQKSLLKEKSKTMSKIQSILKSYALARPHIKWSLKVVGDSKPVWSYSPASGASGREAILQLFGANLMERCIEISERRPESTVPDTEDHSIKSTGDWIFSGYFGLQPSTSTSRQGVFISIDGRPMSSSWHVSKKILSILKSHVMNIKESSNFSSMSTIHLFVQLSIHCPPMTYDPNIAARKDEVLLADEKSFLGKLEAIFRKSVVQKMQCQPPNPLLSKCKTIGVTPQCEESRKCQSAEESDNGEAEISRQTNDNDKNKNHIAIHHNSVDQEKQEHHHSQEPSASSRLTVRAVVNTSFTVNMGIKEDAESPHGTSLDTIEVEIPRRPSPFQVDDPVRKDHIRHYFHPVTNQDFEIACDDTATTAQKKEPKDKRQSPDSHPPKRVPLQPLTASDLNRMREEEIDYGLEQVESGDPRLVRTAMNAESAIISPPSRTVNDGTRPLPRPGESGIRFQPPPVPFQRAQDSREAAINAPFIGHSPMVLTPPPSDPRYRDGGGSPLLRPRLRLFDASPTPANIADRSDYRRATPAVVADAHSPGGRREELRSRDTDSAGHQGRYAVPWLRSEGSSISSRDGRRREDVTRAREPSHEESEGRGRGSGSQQDQFVVPWLHSESSSKSSRGGRGSQGVTHTLANKDYPTLLGRPADKRPMEKQPLVPLQPSPFAEALEESPMTKKVTPPPPPEFGGGPQIYSHASQIALARTPAPMQRFGAAASGVMNRQAEDVEFRSPSTDRQMIDEAEWPDLRKPDGSRPSQAGFCERISAVRRGTFDPEPTDRQFVQSEGELSTQRLVTTISTGHEDIEGLSRQHAKVGQYDLPGDIVVSLLGANLESVQSVQRRLRWCVDSWMQQNKIQGQVDYEM</sequence>
<feature type="region of interest" description="Disordered" evidence="3">
    <location>
        <begin position="634"/>
        <end position="847"/>
    </location>
</feature>
<dbReference type="SUPFAM" id="SSF55874">
    <property type="entry name" value="ATPase domain of HSP90 chaperone/DNA topoisomerase II/histidine kinase"/>
    <property type="match status" value="1"/>
</dbReference>
<keyword evidence="6" id="KW-1185">Reference proteome</keyword>
<dbReference type="SUPFAM" id="SSF54211">
    <property type="entry name" value="Ribosomal protein S5 domain 2-like"/>
    <property type="match status" value="1"/>
</dbReference>
<organism evidence="5 6">
    <name type="scientific">Claviceps pazoutovae</name>
    <dbReference type="NCBI Taxonomy" id="1649127"/>
    <lineage>
        <taxon>Eukaryota</taxon>
        <taxon>Fungi</taxon>
        <taxon>Dikarya</taxon>
        <taxon>Ascomycota</taxon>
        <taxon>Pezizomycotina</taxon>
        <taxon>Sordariomycetes</taxon>
        <taxon>Hypocreomycetidae</taxon>
        <taxon>Hypocreales</taxon>
        <taxon>Clavicipitaceae</taxon>
        <taxon>Claviceps</taxon>
    </lineage>
</organism>
<dbReference type="SMART" id="SM01340">
    <property type="entry name" value="DNA_mis_repair"/>
    <property type="match status" value="1"/>
</dbReference>
<proteinExistence type="inferred from homology"/>
<dbReference type="Gene3D" id="3.30.565.10">
    <property type="entry name" value="Histidine kinase-like ATPase, C-terminal domain"/>
    <property type="match status" value="1"/>
</dbReference>
<feature type="region of interest" description="Disordered" evidence="3">
    <location>
        <begin position="391"/>
        <end position="417"/>
    </location>
</feature>
<feature type="compositionally biased region" description="Basic and acidic residues" evidence="3">
    <location>
        <begin position="523"/>
        <end position="538"/>
    </location>
</feature>
<evidence type="ECO:0000259" key="4">
    <source>
        <dbReference type="SMART" id="SM01340"/>
    </source>
</evidence>
<feature type="region of interest" description="Disordered" evidence="3">
    <location>
        <begin position="587"/>
        <end position="614"/>
    </location>
</feature>
<dbReference type="Pfam" id="PF13589">
    <property type="entry name" value="HATPase_c_3"/>
    <property type="match status" value="1"/>
</dbReference>
<evidence type="ECO:0000313" key="6">
    <source>
        <dbReference type="Proteomes" id="UP000706124"/>
    </source>
</evidence>
<feature type="region of interest" description="Disordered" evidence="3">
    <location>
        <begin position="520"/>
        <end position="550"/>
    </location>
</feature>
<comment type="caution">
    <text evidence="5">The sequence shown here is derived from an EMBL/GenBank/DDBJ whole genome shotgun (WGS) entry which is preliminary data.</text>
</comment>
<dbReference type="NCBIfam" id="TIGR00585">
    <property type="entry name" value="mutl"/>
    <property type="match status" value="1"/>
</dbReference>